<comment type="caution">
    <text evidence="5">The sequence shown here is derived from an EMBL/GenBank/DDBJ whole genome shotgun (WGS) entry which is preliminary data.</text>
</comment>
<evidence type="ECO:0000259" key="4">
    <source>
        <dbReference type="Pfam" id="PF01494"/>
    </source>
</evidence>
<sequence length="287" mass="31334">MTSSPIRVAITGGGLAGASLVHALLAHSHLDVHIFESSPAFKEAGMAIGVARNALDALDLMGPSASQCLQQAGAVSMRGVRFMLAQGEGAGSMIDEAHDNDGQRVVHIVHRAAFLRELLANVPPERMHASKRLDHYVETSHNGVDGFLTIHFTDGTTHECDILIGADGIHSTVRRLLLGEDSPSAFPRNTGAWGIITMRPFAEAQSSIGKDYINKEDAREYSWVGNGTYFMHNVLSEGEMVQMILASHDKNAESPDDWQRTVSADDLKKLYQDWPPHLYKAVNEVRN</sequence>
<evidence type="ECO:0000313" key="6">
    <source>
        <dbReference type="Proteomes" id="UP000053095"/>
    </source>
</evidence>
<protein>
    <recommendedName>
        <fullName evidence="4">FAD-binding domain-containing protein</fullName>
    </recommendedName>
</protein>
<dbReference type="PANTHER" id="PTHR46720">
    <property type="entry name" value="HYDROXYLASE, PUTATIVE (AFU_ORTHOLOGUE AFUA_3G01460)-RELATED"/>
    <property type="match status" value="1"/>
</dbReference>
<evidence type="ECO:0000256" key="3">
    <source>
        <dbReference type="ARBA" id="ARBA00023002"/>
    </source>
</evidence>
<dbReference type="InterPro" id="IPR036188">
    <property type="entry name" value="FAD/NAD-bd_sf"/>
</dbReference>
<name>A0A6V8H4M2_TALPI</name>
<accession>A0A6V8H4M2</accession>
<keyword evidence="1" id="KW-0285">Flavoprotein</keyword>
<feature type="domain" description="FAD-binding" evidence="4">
    <location>
        <begin position="7"/>
        <end position="177"/>
    </location>
</feature>
<keyword evidence="2" id="KW-0274">FAD</keyword>
<keyword evidence="3" id="KW-0560">Oxidoreductase</keyword>
<dbReference type="GO" id="GO:0071949">
    <property type="term" value="F:FAD binding"/>
    <property type="evidence" value="ECO:0007669"/>
    <property type="project" value="InterPro"/>
</dbReference>
<dbReference type="InterPro" id="IPR051104">
    <property type="entry name" value="FAD_monoxygenase"/>
</dbReference>
<dbReference type="Pfam" id="PF01494">
    <property type="entry name" value="FAD_binding_3"/>
    <property type="match status" value="1"/>
</dbReference>
<proteinExistence type="predicted"/>
<dbReference type="AlphaFoldDB" id="A0A6V8H4M2"/>
<dbReference type="InterPro" id="IPR002938">
    <property type="entry name" value="FAD-bd"/>
</dbReference>
<dbReference type="Gene3D" id="3.50.50.60">
    <property type="entry name" value="FAD/NAD(P)-binding domain"/>
    <property type="match status" value="1"/>
</dbReference>
<dbReference type="PRINTS" id="PR00420">
    <property type="entry name" value="RNGMNOXGNASE"/>
</dbReference>
<evidence type="ECO:0000256" key="1">
    <source>
        <dbReference type="ARBA" id="ARBA00022630"/>
    </source>
</evidence>
<organism evidence="5 6">
    <name type="scientific">Talaromyces pinophilus</name>
    <name type="common">Penicillium pinophilum</name>
    <dbReference type="NCBI Taxonomy" id="128442"/>
    <lineage>
        <taxon>Eukaryota</taxon>
        <taxon>Fungi</taxon>
        <taxon>Dikarya</taxon>
        <taxon>Ascomycota</taxon>
        <taxon>Pezizomycotina</taxon>
        <taxon>Eurotiomycetes</taxon>
        <taxon>Eurotiomycetidae</taxon>
        <taxon>Eurotiales</taxon>
        <taxon>Trichocomaceae</taxon>
        <taxon>Talaromyces</taxon>
        <taxon>Talaromyces sect. Talaromyces</taxon>
    </lineage>
</organism>
<dbReference type="Proteomes" id="UP000053095">
    <property type="component" value="Unassembled WGS sequence"/>
</dbReference>
<dbReference type="PANTHER" id="PTHR46720:SF3">
    <property type="entry name" value="FAD-BINDING DOMAIN-CONTAINING PROTEIN-RELATED"/>
    <property type="match status" value="1"/>
</dbReference>
<evidence type="ECO:0000256" key="2">
    <source>
        <dbReference type="ARBA" id="ARBA00022827"/>
    </source>
</evidence>
<evidence type="ECO:0000313" key="5">
    <source>
        <dbReference type="EMBL" id="GAM35162.1"/>
    </source>
</evidence>
<reference evidence="6" key="1">
    <citation type="journal article" date="2015" name="Genome Announc.">
        <title>Draft genome sequence of Talaromyces cellulolyticus strain Y-94, a source of lignocellulosic biomass-degrading enzymes.</title>
        <authorList>
            <person name="Fujii T."/>
            <person name="Koike H."/>
            <person name="Sawayama S."/>
            <person name="Yano S."/>
            <person name="Inoue H."/>
        </authorList>
    </citation>
    <scope>NUCLEOTIDE SEQUENCE [LARGE SCALE GENOMIC DNA]</scope>
    <source>
        <strain evidence="6">Y-94</strain>
    </source>
</reference>
<dbReference type="GO" id="GO:0044550">
    <property type="term" value="P:secondary metabolite biosynthetic process"/>
    <property type="evidence" value="ECO:0007669"/>
    <property type="project" value="TreeGrafter"/>
</dbReference>
<dbReference type="SUPFAM" id="SSF51905">
    <property type="entry name" value="FAD/NAD(P)-binding domain"/>
    <property type="match status" value="1"/>
</dbReference>
<gene>
    <name evidence="5" type="ORF">TCE0_017r03276</name>
</gene>
<dbReference type="EMBL" id="DF933813">
    <property type="protein sequence ID" value="GAM35162.1"/>
    <property type="molecule type" value="Genomic_DNA"/>
</dbReference>
<keyword evidence="6" id="KW-1185">Reference proteome</keyword>
<dbReference type="GO" id="GO:0016491">
    <property type="term" value="F:oxidoreductase activity"/>
    <property type="evidence" value="ECO:0007669"/>
    <property type="project" value="UniProtKB-KW"/>
</dbReference>